<dbReference type="EMBL" id="CAEZSR010000124">
    <property type="protein sequence ID" value="CAB4576639.1"/>
    <property type="molecule type" value="Genomic_DNA"/>
</dbReference>
<proteinExistence type="predicted"/>
<protein>
    <submittedName>
        <fullName evidence="1">Unannotated protein</fullName>
    </submittedName>
</protein>
<name>A0A6J6EMN1_9ZZZZ</name>
<dbReference type="PROSITE" id="PS51257">
    <property type="entry name" value="PROKAR_LIPOPROTEIN"/>
    <property type="match status" value="1"/>
</dbReference>
<dbReference type="AlphaFoldDB" id="A0A6J6EMN1"/>
<gene>
    <name evidence="1" type="ORF">UFOPK1493_02754</name>
</gene>
<dbReference type="SUPFAM" id="SSF49503">
    <property type="entry name" value="Cupredoxins"/>
    <property type="match status" value="1"/>
</dbReference>
<reference evidence="1" key="1">
    <citation type="submission" date="2020-05" db="EMBL/GenBank/DDBJ databases">
        <authorList>
            <person name="Chiriac C."/>
            <person name="Salcher M."/>
            <person name="Ghai R."/>
            <person name="Kavagutti S V."/>
        </authorList>
    </citation>
    <scope>NUCLEOTIDE SEQUENCE</scope>
</reference>
<organism evidence="1">
    <name type="scientific">freshwater metagenome</name>
    <dbReference type="NCBI Taxonomy" id="449393"/>
    <lineage>
        <taxon>unclassified sequences</taxon>
        <taxon>metagenomes</taxon>
        <taxon>ecological metagenomes</taxon>
    </lineage>
</organism>
<evidence type="ECO:0000313" key="1">
    <source>
        <dbReference type="EMBL" id="CAB4576639.1"/>
    </source>
</evidence>
<sequence length="119" mass="12281">MTRAALRRALAIATAPILLLAGCGGDDEHGGGDTVAPSAEAIVIEVDGDTTTPATETVPLGSTVSLQITSAAEQEFHLHDYDVEGSGTSVTLTFVADEAGSFELESHDTEQLLLTLVVE</sequence>
<dbReference type="Gene3D" id="2.60.40.420">
    <property type="entry name" value="Cupredoxins - blue copper proteins"/>
    <property type="match status" value="1"/>
</dbReference>
<accession>A0A6J6EMN1</accession>
<dbReference type="InterPro" id="IPR008972">
    <property type="entry name" value="Cupredoxin"/>
</dbReference>